<evidence type="ECO:0000313" key="2">
    <source>
        <dbReference type="Proteomes" id="UP000632377"/>
    </source>
</evidence>
<dbReference type="Proteomes" id="UP000632377">
    <property type="component" value="Unassembled WGS sequence"/>
</dbReference>
<dbReference type="RefSeq" id="WP_202747154.1">
    <property type="nucleotide sequence ID" value="NZ_JAESWC010000001.1"/>
</dbReference>
<accession>A0ABS1T6Y6</accession>
<reference evidence="1 2" key="1">
    <citation type="submission" date="2021-01" db="EMBL/GenBank/DDBJ databases">
        <title>Genome public.</title>
        <authorList>
            <person name="Liu C."/>
            <person name="Sun Q."/>
        </authorList>
    </citation>
    <scope>NUCLEOTIDE SEQUENCE [LARGE SCALE GENOMIC DNA]</scope>
    <source>
        <strain evidence="1 2">YIM B02515</strain>
    </source>
</reference>
<dbReference type="Pfam" id="PF18950">
    <property type="entry name" value="DUF5694"/>
    <property type="match status" value="1"/>
</dbReference>
<keyword evidence="2" id="KW-1185">Reference proteome</keyword>
<gene>
    <name evidence="1" type="ORF">JK636_01975</name>
</gene>
<proteinExistence type="predicted"/>
<organism evidence="1 2">
    <name type="scientific">Clostridium rhizosphaerae</name>
    <dbReference type="NCBI Taxonomy" id="2803861"/>
    <lineage>
        <taxon>Bacteria</taxon>
        <taxon>Bacillati</taxon>
        <taxon>Bacillota</taxon>
        <taxon>Clostridia</taxon>
        <taxon>Eubacteriales</taxon>
        <taxon>Clostridiaceae</taxon>
        <taxon>Clostridium</taxon>
    </lineage>
</organism>
<name>A0ABS1T6Y6_9CLOT</name>
<dbReference type="EMBL" id="JAESWC010000001">
    <property type="protein sequence ID" value="MBL4934522.1"/>
    <property type="molecule type" value="Genomic_DNA"/>
</dbReference>
<evidence type="ECO:0000313" key="1">
    <source>
        <dbReference type="EMBL" id="MBL4934522.1"/>
    </source>
</evidence>
<dbReference type="InterPro" id="IPR043749">
    <property type="entry name" value="DUF5694"/>
</dbReference>
<sequence>MGEKAKILILGTYHFDKGGKHLIDFDPEDITTAKKQSEINEVIQKLMEFKPNKISVEAKIQKEEELNKAYSHFCVNSSVEANEVIGHRNEIVQIAFRLAHKLNHNKIYPVDVPVDLPEDVFEYAEKNCPSLYGKFINRANEYGLSENEFMQKHTVNEILRHLNDPARIETEHSDLYLYLNQIGAGYTYYGVNTLTEWYKRNLYIFANLQNITKPEDRILVLYGAGHCKILRDFIKDYSEFEFVDPLDYL</sequence>
<protein>
    <submittedName>
        <fullName evidence="1">Uncharacterized protein</fullName>
    </submittedName>
</protein>
<comment type="caution">
    <text evidence="1">The sequence shown here is derived from an EMBL/GenBank/DDBJ whole genome shotgun (WGS) entry which is preliminary data.</text>
</comment>